<dbReference type="InterPro" id="IPR035628">
    <property type="entry name" value="TcpC_C"/>
</dbReference>
<keyword evidence="1" id="KW-0812">Transmembrane</keyword>
<evidence type="ECO:0000256" key="1">
    <source>
        <dbReference type="SAM" id="Phobius"/>
    </source>
</evidence>
<dbReference type="CDD" id="cd16428">
    <property type="entry name" value="TcpC_C"/>
    <property type="match status" value="1"/>
</dbReference>
<keyword evidence="1" id="KW-0472">Membrane</keyword>
<dbReference type="CDD" id="cd16386">
    <property type="entry name" value="TcpC_N"/>
    <property type="match status" value="1"/>
</dbReference>
<keyword evidence="1" id="KW-1133">Transmembrane helix</keyword>
<proteinExistence type="predicted"/>
<evidence type="ECO:0000313" key="3">
    <source>
        <dbReference type="Proteomes" id="UP000677616"/>
    </source>
</evidence>
<feature type="transmembrane region" description="Helical" evidence="1">
    <location>
        <begin position="26"/>
        <end position="47"/>
    </location>
</feature>
<dbReference type="RefSeq" id="WP_212569726.1">
    <property type="nucleotide sequence ID" value="NZ_CP073084.1"/>
</dbReference>
<name>A0ABX7YJ61_9STRE</name>
<protein>
    <submittedName>
        <fullName evidence="2">Conjugal transfer protein</fullName>
    </submittedName>
</protein>
<dbReference type="Gene3D" id="3.10.450.540">
    <property type="match status" value="1"/>
</dbReference>
<organism evidence="2 3">
    <name type="scientific">Streptococcus oriscaviae</name>
    <dbReference type="NCBI Taxonomy" id="2781599"/>
    <lineage>
        <taxon>Bacteria</taxon>
        <taxon>Bacillati</taxon>
        <taxon>Bacillota</taxon>
        <taxon>Bacilli</taxon>
        <taxon>Lactobacillales</taxon>
        <taxon>Streptococcaceae</taxon>
        <taxon>Streptococcus</taxon>
    </lineage>
</organism>
<gene>
    <name evidence="2" type="ORF">INT76_06725</name>
</gene>
<dbReference type="Proteomes" id="UP000677616">
    <property type="component" value="Chromosome"/>
</dbReference>
<accession>A0ABX7YJ61</accession>
<dbReference type="InterPro" id="IPR024735">
    <property type="entry name" value="TcpC"/>
</dbReference>
<dbReference type="Pfam" id="PF12642">
    <property type="entry name" value="TpcC"/>
    <property type="match status" value="1"/>
</dbReference>
<keyword evidence="3" id="KW-1185">Reference proteome</keyword>
<sequence>MIKKIKSKEKKEILPKRFNQKNYNRIFLAGLVVFVLLSFLVIVSNLIRNTRPTEPVRQVLSEKTAENRRLENYLNNFVYYYFNFSEDTAIQTTQIEKLDSFYADSVVSKNQGYTRQPSVLNTYRLLELTDTHATYLVSYTVTSTTREGTEDVVRRLDNAVEFNVPYIVVGDKYYISDLPYFQSVRSNQLEELADDKKMVLEADNVLNSDKYSDLKDFLNLFFVNYVSSQDNLNLIAKDVTVLTATKFKTLDWAYVDESSDTMRVYAQATFETVGNTRSENFSFEIVQKDDGYFIEKLSHGIPFGYNEKEEK</sequence>
<reference evidence="2 3" key="1">
    <citation type="submission" date="2021-04" db="EMBL/GenBank/DDBJ databases">
        <title>Complete genome sequence of a novel Streptococcus species.</title>
        <authorList>
            <person name="Teng J.L.L."/>
        </authorList>
    </citation>
    <scope>NUCLEOTIDE SEQUENCE [LARGE SCALE GENOMIC DNA]</scope>
    <source>
        <strain evidence="2 3">HKU75</strain>
    </source>
</reference>
<dbReference type="EMBL" id="CP073084">
    <property type="protein sequence ID" value="QUE53553.1"/>
    <property type="molecule type" value="Genomic_DNA"/>
</dbReference>
<evidence type="ECO:0000313" key="2">
    <source>
        <dbReference type="EMBL" id="QUE53553.1"/>
    </source>
</evidence>